<feature type="transmembrane region" description="Helical" evidence="1">
    <location>
        <begin position="83"/>
        <end position="101"/>
    </location>
</feature>
<name>A0A4R5KR26_9BACL</name>
<evidence type="ECO:0000313" key="4">
    <source>
        <dbReference type="Proteomes" id="UP000295636"/>
    </source>
</evidence>
<dbReference type="RefSeq" id="WP_133228156.1">
    <property type="nucleotide sequence ID" value="NZ_SMRT01000004.1"/>
</dbReference>
<feature type="transmembrane region" description="Helical" evidence="1">
    <location>
        <begin position="32"/>
        <end position="51"/>
    </location>
</feature>
<dbReference type="Proteomes" id="UP000295636">
    <property type="component" value="Unassembled WGS sequence"/>
</dbReference>
<keyword evidence="1" id="KW-0472">Membrane</keyword>
<dbReference type="Pfam" id="PF03779">
    <property type="entry name" value="SPW"/>
    <property type="match status" value="1"/>
</dbReference>
<protein>
    <recommendedName>
        <fullName evidence="2">SPW repeat-containing integral membrane domain-containing protein</fullName>
    </recommendedName>
</protein>
<gene>
    <name evidence="3" type="ORF">E1757_12160</name>
</gene>
<evidence type="ECO:0000313" key="3">
    <source>
        <dbReference type="EMBL" id="TDF98243.1"/>
    </source>
</evidence>
<sequence length="106" mass="11712">MIVKNAISSFIGVWFLLTPWMFGLTASGLETYLCFILGGIQCLFSLLAISFPGGKSWLNGLPLFIGIWFIIFPNAFNLPLLQIVVLEVLGLATILINYALLFPESQ</sequence>
<feature type="transmembrane region" description="Helical" evidence="1">
    <location>
        <begin position="6"/>
        <end position="25"/>
    </location>
</feature>
<comment type="caution">
    <text evidence="3">The sequence shown here is derived from an EMBL/GenBank/DDBJ whole genome shotgun (WGS) entry which is preliminary data.</text>
</comment>
<keyword evidence="4" id="KW-1185">Reference proteome</keyword>
<dbReference type="OrthoDB" id="32521at2"/>
<feature type="transmembrane region" description="Helical" evidence="1">
    <location>
        <begin position="57"/>
        <end position="76"/>
    </location>
</feature>
<dbReference type="EMBL" id="SMRT01000004">
    <property type="protein sequence ID" value="TDF98243.1"/>
    <property type="molecule type" value="Genomic_DNA"/>
</dbReference>
<evidence type="ECO:0000259" key="2">
    <source>
        <dbReference type="Pfam" id="PF03779"/>
    </source>
</evidence>
<dbReference type="InterPro" id="IPR005530">
    <property type="entry name" value="SPW"/>
</dbReference>
<organism evidence="3 4">
    <name type="scientific">Paenibacillus piri</name>
    <dbReference type="NCBI Taxonomy" id="2547395"/>
    <lineage>
        <taxon>Bacteria</taxon>
        <taxon>Bacillati</taxon>
        <taxon>Bacillota</taxon>
        <taxon>Bacilli</taxon>
        <taxon>Bacillales</taxon>
        <taxon>Paenibacillaceae</taxon>
        <taxon>Paenibacillus</taxon>
    </lineage>
</organism>
<evidence type="ECO:0000256" key="1">
    <source>
        <dbReference type="SAM" id="Phobius"/>
    </source>
</evidence>
<keyword evidence="1" id="KW-1133">Transmembrane helix</keyword>
<dbReference type="AlphaFoldDB" id="A0A4R5KR26"/>
<reference evidence="3 4" key="1">
    <citation type="submission" date="2019-03" db="EMBL/GenBank/DDBJ databases">
        <title>This is whole genome sequence of Paenibacillus sp MS74 strain.</title>
        <authorList>
            <person name="Trinh H.N."/>
        </authorList>
    </citation>
    <scope>NUCLEOTIDE SEQUENCE [LARGE SCALE GENOMIC DNA]</scope>
    <source>
        <strain evidence="3 4">MS74</strain>
    </source>
</reference>
<accession>A0A4R5KR26</accession>
<proteinExistence type="predicted"/>
<feature type="domain" description="SPW repeat-containing integral membrane" evidence="2">
    <location>
        <begin position="4"/>
        <end position="96"/>
    </location>
</feature>
<keyword evidence="1" id="KW-0812">Transmembrane</keyword>